<accession>A0A3P3VPJ3</accession>
<comment type="caution">
    <text evidence="1">The sequence shown here is derived from an EMBL/GenBank/DDBJ whole genome shotgun (WGS) entry which is preliminary data.</text>
</comment>
<reference evidence="1 2" key="2">
    <citation type="submission" date="2018-12" db="EMBL/GenBank/DDBJ databases">
        <title>Simiduia agarivorans gen. nov., sp. nov., a marine, agarolytic bacterium isolated from shallow coastal water from Keelung, Taiwan.</title>
        <authorList>
            <person name="Shieh W.Y."/>
        </authorList>
    </citation>
    <scope>NUCLEOTIDE SEQUENCE [LARGE SCALE GENOMIC DNA]</scope>
    <source>
        <strain evidence="1 2">GTF-13</strain>
    </source>
</reference>
<evidence type="ECO:0000313" key="1">
    <source>
        <dbReference type="EMBL" id="RRJ83576.1"/>
    </source>
</evidence>
<dbReference type="Proteomes" id="UP000280792">
    <property type="component" value="Unassembled WGS sequence"/>
</dbReference>
<protein>
    <submittedName>
        <fullName evidence="1">Uncharacterized protein</fullName>
    </submittedName>
</protein>
<keyword evidence="2" id="KW-1185">Reference proteome</keyword>
<dbReference type="AlphaFoldDB" id="A0A3P3VPJ3"/>
<gene>
    <name evidence="1" type="ORF">D0544_00165</name>
</gene>
<reference evidence="1 2" key="1">
    <citation type="submission" date="2018-08" db="EMBL/GenBank/DDBJ databases">
        <authorList>
            <person name="Khan S.A."/>
        </authorList>
    </citation>
    <scope>NUCLEOTIDE SEQUENCE [LARGE SCALE GENOMIC DNA]</scope>
    <source>
        <strain evidence="1 2">GTF-13</strain>
    </source>
</reference>
<organism evidence="1 2">
    <name type="scientific">Aestuariirhabdus litorea</name>
    <dbReference type="NCBI Taxonomy" id="2528527"/>
    <lineage>
        <taxon>Bacteria</taxon>
        <taxon>Pseudomonadati</taxon>
        <taxon>Pseudomonadota</taxon>
        <taxon>Gammaproteobacteria</taxon>
        <taxon>Oceanospirillales</taxon>
        <taxon>Aestuariirhabdaceae</taxon>
        <taxon>Aestuariirhabdus</taxon>
    </lineage>
</organism>
<proteinExistence type="predicted"/>
<name>A0A3P3VPJ3_9GAMM</name>
<sequence>MQRLQQAITDFEARPPPKLLAGVESLAGPDVELRDISSEELCMLAACMSRDADWLHRCLWGRDLSMADLLIALGAETGNEPRASVSCLRHFRAQTHVEAGSYRCVRCRQLQQLDAPAPLSTCRGCGDSVFYCVSRLRDI</sequence>
<dbReference type="EMBL" id="QWEZ01000001">
    <property type="protein sequence ID" value="RRJ83576.1"/>
    <property type="molecule type" value="Genomic_DNA"/>
</dbReference>
<evidence type="ECO:0000313" key="2">
    <source>
        <dbReference type="Proteomes" id="UP000280792"/>
    </source>
</evidence>